<feature type="region of interest" description="Disordered" evidence="1">
    <location>
        <begin position="1"/>
        <end position="78"/>
    </location>
</feature>
<proteinExistence type="predicted"/>
<reference evidence="3" key="1">
    <citation type="submission" date="2019-03" db="EMBL/GenBank/DDBJ databases">
        <authorList>
            <person name="Mank J."/>
            <person name="Almeida P."/>
        </authorList>
    </citation>
    <scope>NUCLEOTIDE SEQUENCE</scope>
    <source>
        <strain evidence="3">78183</strain>
    </source>
</reference>
<keyword evidence="2" id="KW-0812">Transmembrane</keyword>
<feature type="transmembrane region" description="Helical" evidence="2">
    <location>
        <begin position="143"/>
        <end position="161"/>
    </location>
</feature>
<dbReference type="AlphaFoldDB" id="A0A6N2M8L6"/>
<gene>
    <name evidence="3" type="ORF">SVIM_LOCUS320718</name>
</gene>
<protein>
    <submittedName>
        <fullName evidence="3">Uncharacterized protein</fullName>
    </submittedName>
</protein>
<evidence type="ECO:0000256" key="1">
    <source>
        <dbReference type="SAM" id="MobiDB-lite"/>
    </source>
</evidence>
<feature type="compositionally biased region" description="Basic and acidic residues" evidence="1">
    <location>
        <begin position="1"/>
        <end position="12"/>
    </location>
</feature>
<evidence type="ECO:0000256" key="2">
    <source>
        <dbReference type="SAM" id="Phobius"/>
    </source>
</evidence>
<evidence type="ECO:0000313" key="3">
    <source>
        <dbReference type="EMBL" id="VFU48744.1"/>
    </source>
</evidence>
<feature type="compositionally biased region" description="Basic and acidic residues" evidence="1">
    <location>
        <begin position="53"/>
        <end position="78"/>
    </location>
</feature>
<keyword evidence="2" id="KW-1133">Transmembrane helix</keyword>
<keyword evidence="2" id="KW-0472">Membrane</keyword>
<name>A0A6N2M8L6_SALVM</name>
<organism evidence="3">
    <name type="scientific">Salix viminalis</name>
    <name type="common">Common osier</name>
    <name type="synonym">Basket willow</name>
    <dbReference type="NCBI Taxonomy" id="40686"/>
    <lineage>
        <taxon>Eukaryota</taxon>
        <taxon>Viridiplantae</taxon>
        <taxon>Streptophyta</taxon>
        <taxon>Embryophyta</taxon>
        <taxon>Tracheophyta</taxon>
        <taxon>Spermatophyta</taxon>
        <taxon>Magnoliopsida</taxon>
        <taxon>eudicotyledons</taxon>
        <taxon>Gunneridae</taxon>
        <taxon>Pentapetalae</taxon>
        <taxon>rosids</taxon>
        <taxon>fabids</taxon>
        <taxon>Malpighiales</taxon>
        <taxon>Salicaceae</taxon>
        <taxon>Saliceae</taxon>
        <taxon>Salix</taxon>
    </lineage>
</organism>
<dbReference type="EMBL" id="CAADRP010001707">
    <property type="protein sequence ID" value="VFU48744.1"/>
    <property type="molecule type" value="Genomic_DNA"/>
</dbReference>
<sequence>MQKNRAKAEIGAKKRAKSYLIEDQERPEANPQPAILARKTNREPNSPSFSLAETKEPSRRSEESGRGRDENSPQREIKRMGSLRAKSPGHCLYLQSLQSMSTVQKATPFICINSSDSPQGQYRFAELRESQVLGDEALVCCDAAFQIALYLVCLFFFLFFIRANASLVPINPTAP</sequence>
<accession>A0A6N2M8L6</accession>